<dbReference type="Proteomes" id="UP000448038">
    <property type="component" value="Unassembled WGS sequence"/>
</dbReference>
<dbReference type="Gene3D" id="3.30.420.40">
    <property type="match status" value="2"/>
</dbReference>
<dbReference type="InterPro" id="IPR050696">
    <property type="entry name" value="FtsA/MreB"/>
</dbReference>
<dbReference type="AlphaFoldDB" id="A0A510UEZ5"/>
<name>A0A510UEZ5_ALIFS</name>
<dbReference type="Proteomes" id="UP000321787">
    <property type="component" value="Unassembled WGS sequence"/>
</dbReference>
<dbReference type="InterPro" id="IPR043129">
    <property type="entry name" value="ATPase_NBD"/>
</dbReference>
<dbReference type="CDD" id="cd24049">
    <property type="entry name" value="ASKHA_NBD_PilM"/>
    <property type="match status" value="1"/>
</dbReference>
<dbReference type="PIRSF" id="PIRSF019169">
    <property type="entry name" value="PilM"/>
    <property type="match status" value="1"/>
</dbReference>
<dbReference type="EMBL" id="BJTZ01000005">
    <property type="protein sequence ID" value="GEK13153.1"/>
    <property type="molecule type" value="Genomic_DNA"/>
</dbReference>
<dbReference type="PANTHER" id="PTHR32432">
    <property type="entry name" value="CELL DIVISION PROTEIN FTSA-RELATED"/>
    <property type="match status" value="1"/>
</dbReference>
<organism evidence="1 3">
    <name type="scientific">Aliivibrio fischeri</name>
    <name type="common">Vibrio fischeri</name>
    <dbReference type="NCBI Taxonomy" id="668"/>
    <lineage>
        <taxon>Bacteria</taxon>
        <taxon>Pseudomonadati</taxon>
        <taxon>Pseudomonadota</taxon>
        <taxon>Gammaproteobacteria</taxon>
        <taxon>Vibrionales</taxon>
        <taxon>Vibrionaceae</taxon>
        <taxon>Aliivibrio</taxon>
    </lineage>
</organism>
<accession>A0A510UEZ5</accession>
<dbReference type="InterPro" id="IPR005883">
    <property type="entry name" value="PilM"/>
</dbReference>
<evidence type="ECO:0000313" key="1">
    <source>
        <dbReference type="EMBL" id="GEK13153.1"/>
    </source>
</evidence>
<evidence type="ECO:0000313" key="2">
    <source>
        <dbReference type="EMBL" id="MUK50366.1"/>
    </source>
</evidence>
<evidence type="ECO:0000313" key="4">
    <source>
        <dbReference type="Proteomes" id="UP000448038"/>
    </source>
</evidence>
<reference evidence="2 4" key="2">
    <citation type="submission" date="2019-11" db="EMBL/GenBank/DDBJ databases">
        <title>Using colonization assays and comparative genomics to discover symbiosis behaviors and factors in Vibrio fischeri.</title>
        <authorList>
            <person name="Bongrand C."/>
            <person name="Moriano-Gutierrez S."/>
            <person name="Arevalo P."/>
            <person name="Mcfall-Ngai M."/>
            <person name="Visick K."/>
            <person name="Polz M.F."/>
            <person name="Ruby E.G."/>
        </authorList>
    </citation>
    <scope>NUCLEOTIDE SEQUENCE [LARGE SCALE GENOMIC DNA]</scope>
    <source>
        <strain evidence="4">emors.4.1</strain>
        <strain evidence="2">Emors.4.1</strain>
    </source>
</reference>
<protein>
    <submittedName>
        <fullName evidence="1 2">Pilus assembly protein PilM</fullName>
    </submittedName>
</protein>
<sequence length="333" mass="37226">MIYPTITGLDVGHHSIKAVSVRLKKGQLDLVSSFEVLLPESVFVDTNNLNVEELKPYLSRIKKQLKLNQKQVAFSIPDSSITSKVVQIDSQLDERETEFAIAHNFEQHSSFSSDDLNIDYVASEHRGTGSLQTITYQVFATRKDLVNSRQRCFESAGLKPVLADAHSNALLTLWQRAIAVYPDKKNWMLIDIGYMQTVFCIASPSQHLYSKHISFGAVAQEKETNSTNEDNSIDLSAGTLFIKQLSEHIHRQVTLYSSVNQHKVEGVWITGGGSMLPGLSDSLSYELSLPTVDLNLLSLFQTPKKRVGSFHEQKNQYASALGLALRGIEWLTK</sequence>
<gene>
    <name evidence="1" type="primary">pilM</name>
    <name evidence="1" type="ORF">AFI02nite_11890</name>
    <name evidence="2" type="ORF">GNP88_14465</name>
</gene>
<dbReference type="PANTHER" id="PTHR32432:SF3">
    <property type="entry name" value="ETHANOLAMINE UTILIZATION PROTEIN EUTJ"/>
    <property type="match status" value="1"/>
</dbReference>
<proteinExistence type="predicted"/>
<dbReference type="SUPFAM" id="SSF53067">
    <property type="entry name" value="Actin-like ATPase domain"/>
    <property type="match status" value="2"/>
</dbReference>
<dbReference type="EMBL" id="WOBN01000022">
    <property type="protein sequence ID" value="MUK50366.1"/>
    <property type="molecule type" value="Genomic_DNA"/>
</dbReference>
<dbReference type="NCBIfam" id="TIGR01175">
    <property type="entry name" value="pilM"/>
    <property type="match status" value="1"/>
</dbReference>
<reference evidence="1 3" key="1">
    <citation type="submission" date="2019-07" db="EMBL/GenBank/DDBJ databases">
        <title>Whole genome shotgun sequence of Aliivibrio fischeri NBRC 101058.</title>
        <authorList>
            <person name="Hosoyama A."/>
            <person name="Uohara A."/>
            <person name="Ohji S."/>
            <person name="Ichikawa N."/>
        </authorList>
    </citation>
    <scope>NUCLEOTIDE SEQUENCE [LARGE SCALE GENOMIC DNA]</scope>
    <source>
        <strain evidence="1 3">NBRC 101058</strain>
    </source>
</reference>
<comment type="caution">
    <text evidence="1">The sequence shown here is derived from an EMBL/GenBank/DDBJ whole genome shotgun (WGS) entry which is preliminary data.</text>
</comment>
<dbReference type="RefSeq" id="WP_012533392.1">
    <property type="nucleotide sequence ID" value="NZ_BJTZ01000005.1"/>
</dbReference>
<evidence type="ECO:0000313" key="3">
    <source>
        <dbReference type="Proteomes" id="UP000321787"/>
    </source>
</evidence>
<dbReference type="Pfam" id="PF11104">
    <property type="entry name" value="PilM_2"/>
    <property type="match status" value="1"/>
</dbReference>
<dbReference type="Gene3D" id="3.30.1490.300">
    <property type="match status" value="1"/>
</dbReference>